<evidence type="ECO:0000313" key="4">
    <source>
        <dbReference type="Proteomes" id="UP000825100"/>
    </source>
</evidence>
<reference evidence="1 3" key="1">
    <citation type="submission" date="2018-07" db="EMBL/GenBank/DDBJ databases">
        <title>Lactobacillus curvatus genome sequence.</title>
        <authorList>
            <person name="Prechtl R."/>
        </authorList>
    </citation>
    <scope>NUCLEOTIDE SEQUENCE [LARGE SCALE GENOMIC DNA]</scope>
    <source>
        <strain evidence="1 3">TMW 1.1928</strain>
    </source>
</reference>
<dbReference type="Proteomes" id="UP000257607">
    <property type="component" value="Chromosome"/>
</dbReference>
<dbReference type="STRING" id="28038.BCY75_05240"/>
<protein>
    <submittedName>
        <fullName evidence="1">DUF177 domain-containing protein</fullName>
    </submittedName>
    <submittedName>
        <fullName evidence="2">Metal-binding protein</fullName>
    </submittedName>
</protein>
<dbReference type="InterPro" id="IPR003772">
    <property type="entry name" value="YceD"/>
</dbReference>
<dbReference type="EMBL" id="CP031003">
    <property type="protein sequence ID" value="AXN35499.1"/>
    <property type="molecule type" value="Genomic_DNA"/>
</dbReference>
<sequence length="186" mass="21116">MLKWTVQSLLKHRDHPLMFKETLMLKESLQKREADVLDATPFVVDGELTVDQRAVIARVHVVGTLTVPSTRSLDPVALPMDFEFTEIYVDPEDEQLGRFTDEDILFPIEGEALELQVAVEDHILLHIPSHILTPEEEQDDVMPAGQSWSVISEEAYAKQQAEEETAPNPEFAKLKQLLEEQNNDAD</sequence>
<dbReference type="EMBL" id="AP024685">
    <property type="protein sequence ID" value="BCX31211.1"/>
    <property type="molecule type" value="Genomic_DNA"/>
</dbReference>
<gene>
    <name evidence="1" type="ORF">DT351_03630</name>
    <name evidence="2" type="ORF">LTWDN19_17780</name>
</gene>
<dbReference type="Pfam" id="PF02620">
    <property type="entry name" value="YceD"/>
    <property type="match status" value="1"/>
</dbReference>
<dbReference type="AlphaFoldDB" id="A0A0B2XLE4"/>
<reference evidence="2 4" key="2">
    <citation type="submission" date="2021-05" db="EMBL/GenBank/DDBJ databases">
        <title>Complete Genome Sequence of Latilactobacillus sp. Strain WDN19, a High D-Aspartate-producing Lactic Acid Bacterium Isolated from a Japanese Pickle.</title>
        <authorList>
            <person name="Kajitani K."/>
            <person name="Takahashi S."/>
        </authorList>
    </citation>
    <scope>NUCLEOTIDE SEQUENCE [LARGE SCALE GENOMIC DNA]</scope>
    <source>
        <strain evidence="2 4">WDN19</strain>
    </source>
</reference>
<accession>A0A0B2XLE4</accession>
<organism evidence="1 3">
    <name type="scientific">Latilactobacillus curvatus</name>
    <name type="common">Lactobacillus curvatus</name>
    <dbReference type="NCBI Taxonomy" id="28038"/>
    <lineage>
        <taxon>Bacteria</taxon>
        <taxon>Bacillati</taxon>
        <taxon>Bacillota</taxon>
        <taxon>Bacilli</taxon>
        <taxon>Lactobacillales</taxon>
        <taxon>Lactobacillaceae</taxon>
        <taxon>Latilactobacillus</taxon>
    </lineage>
</organism>
<evidence type="ECO:0000313" key="1">
    <source>
        <dbReference type="EMBL" id="AXN35499.1"/>
    </source>
</evidence>
<evidence type="ECO:0000313" key="3">
    <source>
        <dbReference type="Proteomes" id="UP000257607"/>
    </source>
</evidence>
<dbReference type="Proteomes" id="UP000825100">
    <property type="component" value="Chromosome"/>
</dbReference>
<evidence type="ECO:0000313" key="2">
    <source>
        <dbReference type="EMBL" id="BCX31211.1"/>
    </source>
</evidence>
<name>A0A0B2XLE4_LATCU</name>
<dbReference type="RefSeq" id="WP_004265358.1">
    <property type="nucleotide sequence ID" value="NZ_AP024685.1"/>
</dbReference>
<keyword evidence="4" id="KW-1185">Reference proteome</keyword>
<dbReference type="GeneID" id="49610811"/>
<proteinExistence type="predicted"/>